<dbReference type="Gene3D" id="3.40.50.300">
    <property type="entry name" value="P-loop containing nucleotide triphosphate hydrolases"/>
    <property type="match status" value="1"/>
</dbReference>
<dbReference type="InterPro" id="IPR027417">
    <property type="entry name" value="P-loop_NTPase"/>
</dbReference>
<dbReference type="HOGENOM" id="CLU_005249_4_1_1"/>
<dbReference type="RefSeq" id="XP_007834310.1">
    <property type="nucleotide sequence ID" value="XM_007836119.1"/>
</dbReference>
<accession>W3X1W6</accession>
<keyword evidence="1" id="KW-0175">Coiled coil</keyword>
<organism evidence="5 6">
    <name type="scientific">Pestalotiopsis fici (strain W106-1 / CGMCC3.15140)</name>
    <dbReference type="NCBI Taxonomy" id="1229662"/>
    <lineage>
        <taxon>Eukaryota</taxon>
        <taxon>Fungi</taxon>
        <taxon>Dikarya</taxon>
        <taxon>Ascomycota</taxon>
        <taxon>Pezizomycotina</taxon>
        <taxon>Sordariomycetes</taxon>
        <taxon>Xylariomycetidae</taxon>
        <taxon>Amphisphaeriales</taxon>
        <taxon>Sporocadaceae</taxon>
        <taxon>Pestalotiopsis</taxon>
    </lineage>
</organism>
<dbReference type="GeneID" id="19272551"/>
<sequence>MSAPNDSDDVADQHQFDRLNQILSSGSLDETEQHVTIACQIIDQITIALMPCGAATDAQRWVKALSELKKQTKPTPVIIGVVGSTGAGKSSLINAMLDEERIVPTSGFRACTAVITELAWNDSDVPEELYKGEIEFIQPGDWATELKQLQGDFIDSKGQASSDPSEADSDAGVAWAKVKGVYPHLSQKEFTEINLDELSNDARVREVLGTTKLISAASVKAFYSQLQQYVSSAGNKSRKRKFSAKNKTGDEVKFEYWPLVKMVRVYTKAHALRTGARIVDLPGIQDANAARAAVAARYIQNCSALWIVAPITRAVSDKAAQDLLGQTFKLQAKYDNSFSKITFIASKTDDINVSETIHDFGDDSIDSDSEEADFLDDYNVATEETKKSQHELEIVKTSLKESKQSVEGLKAEINKWRKLADKLAEGKSVFTPGTTRDGKLRPRDENGKVIKPEDEKVTQEEFFDKNGKKTKTETYIPVPRRPSAAPAQGRGDSDGSGSSTKMERKPLSHEQIQSRLTDLNTSLEKALGLVKKQDAQVVLKEEDHRVLQHRLSEMQPHAREICIRQRNIDSEEGIQKDFARGIKELDVEDESDFDPEENKDYKKIGASLPVFCISSTAYQTLNNRFQHDSKITGFATLQDTGIPQLQDHAVLMTGSARMNTARGFLNIFFQQLNSLSIWAANQTYQSHLEASERETEMAHIRIISETLRENLIEKVNQTVNDIEDTLSSRLTNRFGAGCVKAEQEAIIIAQAWGNKPNDGGMFWATYKATCRRDGEFSGSRGYRNLNEELIAPLKSKLANAWEKMFSTTIPKRLEKSSQDGRDILQDFHSSYITRMESKLDATDIIIMNSQIKVQSRVLKHAMSDIVVKVNALQRGANRLFTPAIMRRLTQAYNDCVEEHGRGSFRRMKDIMVTCIEEEKAQMFQDSCESVEEALILMCDEIKQDMLTTTNEAVNAMISDYLEPLAGRKISPASKAIRSCVQRFLSEVHSSFRLGRVNPIRISSHRRKHIHLKKGKYGVLMKGKSRWLKARSYKPLKKRKCRALKKHKYRF</sequence>
<keyword evidence="6" id="KW-1185">Reference proteome</keyword>
<evidence type="ECO:0000313" key="5">
    <source>
        <dbReference type="EMBL" id="ETS80009.1"/>
    </source>
</evidence>
<proteinExistence type="predicted"/>
<evidence type="ECO:0000259" key="3">
    <source>
        <dbReference type="Pfam" id="PF00350"/>
    </source>
</evidence>
<dbReference type="Pfam" id="PF00350">
    <property type="entry name" value="Dynamin_N"/>
    <property type="match status" value="1"/>
</dbReference>
<feature type="domain" description="Dynamin N-terminal" evidence="3">
    <location>
        <begin position="79"/>
        <end position="324"/>
    </location>
</feature>
<feature type="region of interest" description="Disordered" evidence="2">
    <location>
        <begin position="427"/>
        <end position="512"/>
    </location>
</feature>
<dbReference type="OrthoDB" id="3598281at2759"/>
<feature type="domain" description="DUF7605" evidence="4">
    <location>
        <begin position="760"/>
        <end position="918"/>
    </location>
</feature>
<dbReference type="AlphaFoldDB" id="W3X1W6"/>
<dbReference type="PANTHER" id="PTHR36681">
    <property type="entry name" value="NUCLEAR GTPASE, GERMINAL CENTER-ASSOCIATED, TANDEM DUPLICATE 3"/>
    <property type="match status" value="1"/>
</dbReference>
<dbReference type="EMBL" id="KI912113">
    <property type="protein sequence ID" value="ETS80009.1"/>
    <property type="molecule type" value="Genomic_DNA"/>
</dbReference>
<name>W3X1W6_PESFW</name>
<protein>
    <recommendedName>
        <fullName evidence="7">G domain-containing protein</fullName>
    </recommendedName>
</protein>
<dbReference type="OMA" id="HAREICI"/>
<evidence type="ECO:0000259" key="4">
    <source>
        <dbReference type="Pfam" id="PF24564"/>
    </source>
</evidence>
<dbReference type="SUPFAM" id="SSF52540">
    <property type="entry name" value="P-loop containing nucleoside triphosphate hydrolases"/>
    <property type="match status" value="1"/>
</dbReference>
<dbReference type="KEGG" id="pfy:PFICI_07538"/>
<dbReference type="PANTHER" id="PTHR36681:SF3">
    <property type="entry name" value="NUCLEAR GTPASE, GERMINAL CENTER-ASSOCIATED, TANDEM DUPLICATE 3"/>
    <property type="match status" value="1"/>
</dbReference>
<dbReference type="InterPro" id="IPR045063">
    <property type="entry name" value="Dynamin_N"/>
</dbReference>
<evidence type="ECO:0008006" key="7">
    <source>
        <dbReference type="Google" id="ProtNLM"/>
    </source>
</evidence>
<dbReference type="eggNOG" id="ENOG502QU12">
    <property type="taxonomic scope" value="Eukaryota"/>
</dbReference>
<evidence type="ECO:0000313" key="6">
    <source>
        <dbReference type="Proteomes" id="UP000030651"/>
    </source>
</evidence>
<gene>
    <name evidence="5" type="ORF">PFICI_07538</name>
</gene>
<dbReference type="InterPro" id="IPR056024">
    <property type="entry name" value="DUF7605"/>
</dbReference>
<dbReference type="Pfam" id="PF24564">
    <property type="entry name" value="DUF7605"/>
    <property type="match status" value="1"/>
</dbReference>
<dbReference type="InParanoid" id="W3X1W6"/>
<feature type="coiled-coil region" evidence="1">
    <location>
        <begin position="392"/>
        <end position="419"/>
    </location>
</feature>
<evidence type="ECO:0000256" key="2">
    <source>
        <dbReference type="SAM" id="MobiDB-lite"/>
    </source>
</evidence>
<evidence type="ECO:0000256" key="1">
    <source>
        <dbReference type="SAM" id="Coils"/>
    </source>
</evidence>
<feature type="compositionally biased region" description="Basic and acidic residues" evidence="2">
    <location>
        <begin position="436"/>
        <end position="472"/>
    </location>
</feature>
<reference evidence="6" key="1">
    <citation type="journal article" date="2015" name="BMC Genomics">
        <title>Genomic and transcriptomic analysis of the endophytic fungus Pestalotiopsis fici reveals its lifestyle and high potential for synthesis of natural products.</title>
        <authorList>
            <person name="Wang X."/>
            <person name="Zhang X."/>
            <person name="Liu L."/>
            <person name="Xiang M."/>
            <person name="Wang W."/>
            <person name="Sun X."/>
            <person name="Che Y."/>
            <person name="Guo L."/>
            <person name="Liu G."/>
            <person name="Guo L."/>
            <person name="Wang C."/>
            <person name="Yin W.B."/>
            <person name="Stadler M."/>
            <person name="Zhang X."/>
            <person name="Liu X."/>
        </authorList>
    </citation>
    <scope>NUCLEOTIDE SEQUENCE [LARGE SCALE GENOMIC DNA]</scope>
    <source>
        <strain evidence="6">W106-1 / CGMCC3.15140</strain>
    </source>
</reference>
<dbReference type="Proteomes" id="UP000030651">
    <property type="component" value="Unassembled WGS sequence"/>
</dbReference>